<evidence type="ECO:0000313" key="1">
    <source>
        <dbReference type="EMBL" id="AAM71595.1"/>
    </source>
</evidence>
<dbReference type="EnsemblBacteria" id="AAM71595">
    <property type="protein sequence ID" value="AAM71595"/>
    <property type="gene ID" value="CT0349"/>
</dbReference>
<dbReference type="Proteomes" id="UP000001007">
    <property type="component" value="Chromosome"/>
</dbReference>
<dbReference type="EMBL" id="AE006470">
    <property type="protein sequence ID" value="AAM71595.1"/>
    <property type="molecule type" value="Genomic_DNA"/>
</dbReference>
<evidence type="ECO:0000313" key="2">
    <source>
        <dbReference type="Proteomes" id="UP000001007"/>
    </source>
</evidence>
<name>Q8KFH7_CHLTE</name>
<reference evidence="1 2" key="1">
    <citation type="journal article" date="2002" name="Proc. Natl. Acad. Sci. U.S.A.">
        <title>The complete genome sequence of Chlorobium tepidum TLS, a photosynthetic, anaerobic, green-sulfur bacterium.</title>
        <authorList>
            <person name="Eisen J.A."/>
            <person name="Nelson K.E."/>
            <person name="Paulsen I.T."/>
            <person name="Heidelberg J.F."/>
            <person name="Wu M."/>
            <person name="Dodson R.J."/>
            <person name="Deboy R."/>
            <person name="Gwinn M.L."/>
            <person name="Nelson W.C."/>
            <person name="Haft D.H."/>
            <person name="Hickey E.K."/>
            <person name="Peterson J.D."/>
            <person name="Durkin A.S."/>
            <person name="Kolonay J.L."/>
            <person name="Yang F."/>
            <person name="Holt I."/>
            <person name="Umayam L.A."/>
            <person name="Mason T."/>
            <person name="Brenner M."/>
            <person name="Shea T.P."/>
            <person name="Parksey D."/>
            <person name="Nierman W.C."/>
            <person name="Feldblyum T.V."/>
            <person name="Hansen C.L."/>
            <person name="Craven M.B."/>
            <person name="Radune D."/>
            <person name="Vamathevan J."/>
            <person name="Khouri H."/>
            <person name="White O."/>
            <person name="Gruber T.M."/>
            <person name="Ketchum K.A."/>
            <person name="Venter J.C."/>
            <person name="Tettelin H."/>
            <person name="Bryant D.A."/>
            <person name="Fraser C.M."/>
        </authorList>
    </citation>
    <scope>NUCLEOTIDE SEQUENCE [LARGE SCALE GENOMIC DNA]</scope>
    <source>
        <strain evidence="2">ATCC 49652 / DSM 12025 / NBRC 103806 / TLS</strain>
    </source>
</reference>
<dbReference type="STRING" id="194439.CT0349"/>
<organism evidence="1 2">
    <name type="scientific">Chlorobaculum tepidum (strain ATCC 49652 / DSM 12025 / NBRC 103806 / TLS)</name>
    <name type="common">Chlorobium tepidum</name>
    <dbReference type="NCBI Taxonomy" id="194439"/>
    <lineage>
        <taxon>Bacteria</taxon>
        <taxon>Pseudomonadati</taxon>
        <taxon>Chlorobiota</taxon>
        <taxon>Chlorobiia</taxon>
        <taxon>Chlorobiales</taxon>
        <taxon>Chlorobiaceae</taxon>
        <taxon>Chlorobaculum</taxon>
    </lineage>
</organism>
<dbReference type="HOGENOM" id="CLU_3078132_0_0_10"/>
<accession>Q8KFH7</accession>
<protein>
    <submittedName>
        <fullName evidence="1">Uncharacterized protein</fullName>
    </submittedName>
</protein>
<dbReference type="AlphaFoldDB" id="Q8KFH7"/>
<sequence length="52" mass="5655">MPPDSALLAIPDGAALTGGRLISVPQFVLYRLFRQDAIFTGNCLTIHRKLVS</sequence>
<dbReference type="KEGG" id="cte:CT0349"/>
<keyword evidence="2" id="KW-1185">Reference proteome</keyword>
<proteinExistence type="predicted"/>
<gene>
    <name evidence="1" type="ordered locus">CT0349</name>
</gene>